<keyword evidence="5" id="KW-1185">Reference proteome</keyword>
<dbReference type="Proteomes" id="UP000446786">
    <property type="component" value="Unassembled WGS sequence"/>
</dbReference>
<dbReference type="PANTHER" id="PTHR45011">
    <property type="entry name" value="DAP3-BINDING CELL DEATH ENHANCER 1"/>
    <property type="match status" value="1"/>
</dbReference>
<dbReference type="SMART" id="SM00671">
    <property type="entry name" value="SEL1"/>
    <property type="match status" value="2"/>
</dbReference>
<comment type="caution">
    <text evidence="4">The sequence shown here is derived from an EMBL/GenBank/DDBJ whole genome shotgun (WGS) entry which is preliminary data.</text>
</comment>
<dbReference type="InterPro" id="IPR007730">
    <property type="entry name" value="SPOR-like_dom"/>
</dbReference>
<feature type="region of interest" description="Disordered" evidence="1">
    <location>
        <begin position="178"/>
        <end position="228"/>
    </location>
</feature>
<dbReference type="GO" id="GO:0042834">
    <property type="term" value="F:peptidoglycan binding"/>
    <property type="evidence" value="ECO:0007669"/>
    <property type="project" value="InterPro"/>
</dbReference>
<dbReference type="AlphaFoldDB" id="A0A845AXM4"/>
<evidence type="ECO:0000256" key="1">
    <source>
        <dbReference type="SAM" id="MobiDB-lite"/>
    </source>
</evidence>
<evidence type="ECO:0000259" key="3">
    <source>
        <dbReference type="PROSITE" id="PS51724"/>
    </source>
</evidence>
<dbReference type="PROSITE" id="PS51724">
    <property type="entry name" value="SPOR"/>
    <property type="match status" value="1"/>
</dbReference>
<dbReference type="EMBL" id="WTYE01000001">
    <property type="protein sequence ID" value="MXP31508.1"/>
    <property type="molecule type" value="Genomic_DNA"/>
</dbReference>
<keyword evidence="2" id="KW-0732">Signal</keyword>
<dbReference type="InterPro" id="IPR036680">
    <property type="entry name" value="SPOR-like_sf"/>
</dbReference>
<feature type="signal peptide" evidence="2">
    <location>
        <begin position="1"/>
        <end position="24"/>
    </location>
</feature>
<evidence type="ECO:0000256" key="2">
    <source>
        <dbReference type="SAM" id="SignalP"/>
    </source>
</evidence>
<dbReference type="SUPFAM" id="SSF110997">
    <property type="entry name" value="Sporulation related repeat"/>
    <property type="match status" value="1"/>
</dbReference>
<dbReference type="Gene3D" id="1.25.40.10">
    <property type="entry name" value="Tetratricopeptide repeat domain"/>
    <property type="match status" value="1"/>
</dbReference>
<protein>
    <submittedName>
        <fullName evidence="4">Sporulation protein</fullName>
    </submittedName>
</protein>
<feature type="compositionally biased region" description="Low complexity" evidence="1">
    <location>
        <begin position="300"/>
        <end position="319"/>
    </location>
</feature>
<dbReference type="OrthoDB" id="112232at2"/>
<dbReference type="InterPro" id="IPR011990">
    <property type="entry name" value="TPR-like_helical_dom_sf"/>
</dbReference>
<evidence type="ECO:0000313" key="4">
    <source>
        <dbReference type="EMBL" id="MXP31508.1"/>
    </source>
</evidence>
<dbReference type="Pfam" id="PF08238">
    <property type="entry name" value="Sel1"/>
    <property type="match status" value="2"/>
</dbReference>
<dbReference type="Gene3D" id="3.30.70.1070">
    <property type="entry name" value="Sporulation related repeat"/>
    <property type="match status" value="1"/>
</dbReference>
<gene>
    <name evidence="4" type="ORF">GRI94_06700</name>
</gene>
<dbReference type="RefSeq" id="WP_160778940.1">
    <property type="nucleotide sequence ID" value="NZ_BAAAZF010000001.1"/>
</dbReference>
<dbReference type="PANTHER" id="PTHR45011:SF1">
    <property type="entry name" value="DAP3-BINDING CELL DEATH ENHANCER 1"/>
    <property type="match status" value="1"/>
</dbReference>
<feature type="compositionally biased region" description="Low complexity" evidence="1">
    <location>
        <begin position="211"/>
        <end position="221"/>
    </location>
</feature>
<name>A0A845AXM4_9SPHN</name>
<feature type="chain" id="PRO_5033010691" evidence="2">
    <location>
        <begin position="25"/>
        <end position="394"/>
    </location>
</feature>
<evidence type="ECO:0000313" key="5">
    <source>
        <dbReference type="Proteomes" id="UP000446786"/>
    </source>
</evidence>
<feature type="region of interest" description="Disordered" evidence="1">
    <location>
        <begin position="300"/>
        <end position="320"/>
    </location>
</feature>
<feature type="domain" description="SPOR" evidence="3">
    <location>
        <begin position="317"/>
        <end position="394"/>
    </location>
</feature>
<sequence>MAFARAMKALAALSLLATPVAVWADVKTGVDAWSAGDYSRAVREWRDPAAKGDPDAQFNMAQAYRLGRGVEQNLKQAEVFYAKAAAQGHLKAADNLGLLLFQSGRREEAMPYVQAAGERGDPRAQYLLGIAHFNGDLVEKDWVRAYALLTLANSAGLPQAAPAIKQMDDFIPLDQRQQAQPLAQRIKREADARRSSQLAAADLGGTPPPRVAAAVPARAVPKPSDAQRLPTAATRIPQPIAQTPVAPSVAAAQAAISEAQRVTGTQSPAEAGATFAARQAPARTTTPRPAVDQPVRVAAAPTARVAPAPRPAPRAATTTSGPWKVQLGAFSVKSNANKLWSRLSGRSALSGKSKLLVPAGRLTKLQAGGYASRNAAQTACNALKRSGQGCLVTR</sequence>
<reference evidence="4 5" key="1">
    <citation type="submission" date="2019-12" db="EMBL/GenBank/DDBJ databases">
        <title>Genomic-based taxomic classification of the family Erythrobacteraceae.</title>
        <authorList>
            <person name="Xu L."/>
        </authorList>
    </citation>
    <scope>NUCLEOTIDE SEQUENCE [LARGE SCALE GENOMIC DNA]</scope>
    <source>
        <strain evidence="4 5">JCM 16677</strain>
    </source>
</reference>
<dbReference type="InterPro" id="IPR006597">
    <property type="entry name" value="Sel1-like"/>
</dbReference>
<proteinExistence type="predicted"/>
<dbReference type="Pfam" id="PF05036">
    <property type="entry name" value="SPOR"/>
    <property type="match status" value="1"/>
</dbReference>
<accession>A0A845AXM4</accession>
<dbReference type="InterPro" id="IPR052748">
    <property type="entry name" value="ISR_Activator"/>
</dbReference>
<organism evidence="4 5">
    <name type="scientific">Parerythrobacter jejuensis</name>
    <dbReference type="NCBI Taxonomy" id="795812"/>
    <lineage>
        <taxon>Bacteria</taxon>
        <taxon>Pseudomonadati</taxon>
        <taxon>Pseudomonadota</taxon>
        <taxon>Alphaproteobacteria</taxon>
        <taxon>Sphingomonadales</taxon>
        <taxon>Erythrobacteraceae</taxon>
        <taxon>Parerythrobacter</taxon>
    </lineage>
</organism>
<dbReference type="SUPFAM" id="SSF81901">
    <property type="entry name" value="HCP-like"/>
    <property type="match status" value="1"/>
</dbReference>